<dbReference type="STRING" id="796925.A0A137PI76"/>
<dbReference type="PROSITE" id="PS00086">
    <property type="entry name" value="CYTOCHROME_P450"/>
    <property type="match status" value="1"/>
</dbReference>
<evidence type="ECO:0000256" key="5">
    <source>
        <dbReference type="ARBA" id="ARBA00023004"/>
    </source>
</evidence>
<organism evidence="9 10">
    <name type="scientific">Conidiobolus coronatus (strain ATCC 28846 / CBS 209.66 / NRRL 28638)</name>
    <name type="common">Delacroixia coronata</name>
    <dbReference type="NCBI Taxonomy" id="796925"/>
    <lineage>
        <taxon>Eukaryota</taxon>
        <taxon>Fungi</taxon>
        <taxon>Fungi incertae sedis</taxon>
        <taxon>Zoopagomycota</taxon>
        <taxon>Entomophthoromycotina</taxon>
        <taxon>Entomophthoromycetes</taxon>
        <taxon>Entomophthorales</taxon>
        <taxon>Ancylistaceae</taxon>
        <taxon>Conidiobolus</taxon>
    </lineage>
</organism>
<dbReference type="SUPFAM" id="SSF48264">
    <property type="entry name" value="Cytochrome P450"/>
    <property type="match status" value="1"/>
</dbReference>
<keyword evidence="7 8" id="KW-0349">Heme</keyword>
<dbReference type="EMBL" id="KQ964421">
    <property type="protein sequence ID" value="KXN74703.1"/>
    <property type="molecule type" value="Genomic_DNA"/>
</dbReference>
<keyword evidence="5 7" id="KW-0408">Iron</keyword>
<keyword evidence="6 8" id="KW-0503">Monooxygenase</keyword>
<evidence type="ECO:0000256" key="8">
    <source>
        <dbReference type="RuleBase" id="RU000461"/>
    </source>
</evidence>
<evidence type="ECO:0000256" key="4">
    <source>
        <dbReference type="ARBA" id="ARBA00023002"/>
    </source>
</evidence>
<dbReference type="PANTHER" id="PTHR24303:SF31">
    <property type="entry name" value="CYTOCHROME P450 307A1-RELATED"/>
    <property type="match status" value="1"/>
</dbReference>
<keyword evidence="3 7" id="KW-0479">Metal-binding</keyword>
<dbReference type="GO" id="GO:0005506">
    <property type="term" value="F:iron ion binding"/>
    <property type="evidence" value="ECO:0007669"/>
    <property type="project" value="InterPro"/>
</dbReference>
<evidence type="ECO:0000256" key="6">
    <source>
        <dbReference type="ARBA" id="ARBA00023033"/>
    </source>
</evidence>
<feature type="non-terminal residue" evidence="9">
    <location>
        <position position="67"/>
    </location>
</feature>
<dbReference type="GO" id="GO:0016705">
    <property type="term" value="F:oxidoreductase activity, acting on paired donors, with incorporation or reduction of molecular oxygen"/>
    <property type="evidence" value="ECO:0007669"/>
    <property type="project" value="InterPro"/>
</dbReference>
<dbReference type="Gene3D" id="1.10.630.10">
    <property type="entry name" value="Cytochrome P450"/>
    <property type="match status" value="1"/>
</dbReference>
<dbReference type="OrthoDB" id="3934656at2759"/>
<accession>A0A137PI76</accession>
<dbReference type="PRINTS" id="PR00465">
    <property type="entry name" value="EP450IV"/>
</dbReference>
<evidence type="ECO:0000256" key="3">
    <source>
        <dbReference type="ARBA" id="ARBA00022723"/>
    </source>
</evidence>
<comment type="cofactor">
    <cofactor evidence="1 7">
        <name>heme</name>
        <dbReference type="ChEBI" id="CHEBI:30413"/>
    </cofactor>
</comment>
<keyword evidence="10" id="KW-1185">Reference proteome</keyword>
<dbReference type="InterPro" id="IPR017972">
    <property type="entry name" value="Cyt_P450_CS"/>
</dbReference>
<dbReference type="Proteomes" id="UP000070444">
    <property type="component" value="Unassembled WGS sequence"/>
</dbReference>
<feature type="binding site" description="axial binding residue" evidence="7">
    <location>
        <position position="40"/>
    </location>
    <ligand>
        <name>heme</name>
        <dbReference type="ChEBI" id="CHEBI:30413"/>
    </ligand>
    <ligandPart>
        <name>Fe</name>
        <dbReference type="ChEBI" id="CHEBI:18248"/>
    </ligandPart>
</feature>
<dbReference type="AlphaFoldDB" id="A0A137PI76"/>
<dbReference type="InterPro" id="IPR001128">
    <property type="entry name" value="Cyt_P450"/>
</dbReference>
<evidence type="ECO:0000256" key="1">
    <source>
        <dbReference type="ARBA" id="ARBA00001971"/>
    </source>
</evidence>
<sequence>HNDPNFWENPREFNLDRWLGPKADTYKNKLVTFGLGPRSCIGRDLARNEIYLVLANLIRHFNFEIVD</sequence>
<name>A0A137PI76_CONC2</name>
<evidence type="ECO:0000313" key="10">
    <source>
        <dbReference type="Proteomes" id="UP000070444"/>
    </source>
</evidence>
<reference evidence="9 10" key="1">
    <citation type="journal article" date="2015" name="Genome Biol. Evol.">
        <title>Phylogenomic analyses indicate that early fungi evolved digesting cell walls of algal ancestors of land plants.</title>
        <authorList>
            <person name="Chang Y."/>
            <person name="Wang S."/>
            <person name="Sekimoto S."/>
            <person name="Aerts A.L."/>
            <person name="Choi C."/>
            <person name="Clum A."/>
            <person name="LaButti K.M."/>
            <person name="Lindquist E.A."/>
            <person name="Yee Ngan C."/>
            <person name="Ohm R.A."/>
            <person name="Salamov A.A."/>
            <person name="Grigoriev I.V."/>
            <person name="Spatafora J.W."/>
            <person name="Berbee M.L."/>
        </authorList>
    </citation>
    <scope>NUCLEOTIDE SEQUENCE [LARGE SCALE GENOMIC DNA]</scope>
    <source>
        <strain evidence="9 10">NRRL 28638</strain>
    </source>
</reference>
<evidence type="ECO:0000256" key="7">
    <source>
        <dbReference type="PIRSR" id="PIRSR602403-1"/>
    </source>
</evidence>
<gene>
    <name evidence="9" type="ORF">CONCODRAFT_24158</name>
</gene>
<proteinExistence type="inferred from homology"/>
<dbReference type="PANTHER" id="PTHR24303">
    <property type="entry name" value="HEME-BINDING MONOOXYGENASE FAMILY"/>
    <property type="match status" value="1"/>
</dbReference>
<dbReference type="InterPro" id="IPR036396">
    <property type="entry name" value="Cyt_P450_sf"/>
</dbReference>
<comment type="similarity">
    <text evidence="2 8">Belongs to the cytochrome P450 family.</text>
</comment>
<keyword evidence="4 8" id="KW-0560">Oxidoreductase</keyword>
<evidence type="ECO:0000313" key="9">
    <source>
        <dbReference type="EMBL" id="KXN74703.1"/>
    </source>
</evidence>
<dbReference type="GO" id="GO:0020037">
    <property type="term" value="F:heme binding"/>
    <property type="evidence" value="ECO:0007669"/>
    <property type="project" value="InterPro"/>
</dbReference>
<dbReference type="GO" id="GO:0004497">
    <property type="term" value="F:monooxygenase activity"/>
    <property type="evidence" value="ECO:0007669"/>
    <property type="project" value="UniProtKB-KW"/>
</dbReference>
<dbReference type="Pfam" id="PF00067">
    <property type="entry name" value="p450"/>
    <property type="match status" value="1"/>
</dbReference>
<evidence type="ECO:0000256" key="2">
    <source>
        <dbReference type="ARBA" id="ARBA00010617"/>
    </source>
</evidence>
<feature type="non-terminal residue" evidence="9">
    <location>
        <position position="1"/>
    </location>
</feature>
<dbReference type="InterPro" id="IPR002403">
    <property type="entry name" value="Cyt_P450_E_grp-IV"/>
</dbReference>
<protein>
    <submittedName>
        <fullName evidence="9">Cytochrome P450</fullName>
    </submittedName>
</protein>